<keyword evidence="2" id="KW-1185">Reference proteome</keyword>
<dbReference type="AlphaFoldDB" id="A0A2R6NLB7"/>
<dbReference type="EMBL" id="MLYV02001135">
    <property type="protein sequence ID" value="PSR72792.1"/>
    <property type="molecule type" value="Genomic_DNA"/>
</dbReference>
<accession>A0A2R6NLB7</accession>
<proteinExistence type="predicted"/>
<organism evidence="1 2">
    <name type="scientific">Hermanssonia centrifuga</name>
    <dbReference type="NCBI Taxonomy" id="98765"/>
    <lineage>
        <taxon>Eukaryota</taxon>
        <taxon>Fungi</taxon>
        <taxon>Dikarya</taxon>
        <taxon>Basidiomycota</taxon>
        <taxon>Agaricomycotina</taxon>
        <taxon>Agaricomycetes</taxon>
        <taxon>Polyporales</taxon>
        <taxon>Meruliaceae</taxon>
        <taxon>Hermanssonia</taxon>
    </lineage>
</organism>
<name>A0A2R6NLB7_9APHY</name>
<dbReference type="Proteomes" id="UP000186601">
    <property type="component" value="Unassembled WGS sequence"/>
</dbReference>
<protein>
    <submittedName>
        <fullName evidence="1">Uncharacterized protein</fullName>
    </submittedName>
</protein>
<dbReference type="STRING" id="98765.A0A2R6NLB7"/>
<gene>
    <name evidence="1" type="ORF">PHLCEN_2v11355</name>
</gene>
<evidence type="ECO:0000313" key="2">
    <source>
        <dbReference type="Proteomes" id="UP000186601"/>
    </source>
</evidence>
<dbReference type="OrthoDB" id="424465at2759"/>
<evidence type="ECO:0000313" key="1">
    <source>
        <dbReference type="EMBL" id="PSR72792.1"/>
    </source>
</evidence>
<sequence>MNALREGGERIVDVEVGRYDDPNPGAFEHVSMPLRYYLDWLGDPSASTRQIDGKQVYLAQWRARDEIDAVKSLTKPPGPLESLLAGEHADLYQTGLFLGPTGAVSNEFPIIFPQS</sequence>
<dbReference type="Gene3D" id="2.60.120.650">
    <property type="entry name" value="Cupin"/>
    <property type="match status" value="1"/>
</dbReference>
<reference evidence="1 2" key="1">
    <citation type="submission" date="2018-02" db="EMBL/GenBank/DDBJ databases">
        <title>Genome sequence of the basidiomycete white-rot fungus Phlebia centrifuga.</title>
        <authorList>
            <person name="Granchi Z."/>
            <person name="Peng M."/>
            <person name="de Vries R.P."/>
            <person name="Hilden K."/>
            <person name="Makela M.R."/>
            <person name="Grigoriev I."/>
            <person name="Riley R."/>
        </authorList>
    </citation>
    <scope>NUCLEOTIDE SEQUENCE [LARGE SCALE GENOMIC DNA]</scope>
    <source>
        <strain evidence="1 2">FBCC195</strain>
    </source>
</reference>
<comment type="caution">
    <text evidence="1">The sequence shown here is derived from an EMBL/GenBank/DDBJ whole genome shotgun (WGS) entry which is preliminary data.</text>
</comment>